<dbReference type="PANTHER" id="PTHR21371">
    <property type="entry name" value="KETOL-ACID REDUCTOISOMERASE, MITOCHONDRIAL"/>
    <property type="match status" value="1"/>
</dbReference>
<comment type="similarity">
    <text evidence="3 9 10">Belongs to the ketol-acid reductoisomerase family.</text>
</comment>
<feature type="binding site" evidence="9 10">
    <location>
        <position position="227"/>
    </location>
    <ligand>
        <name>Mg(2+)</name>
        <dbReference type="ChEBI" id="CHEBI:18420"/>
        <label>2</label>
    </ligand>
</feature>
<feature type="binding site" evidence="9 10">
    <location>
        <position position="231"/>
    </location>
    <ligand>
        <name>Mg(2+)</name>
        <dbReference type="ChEBI" id="CHEBI:18420"/>
        <label>2</label>
    </ligand>
</feature>
<dbReference type="Gene3D" id="6.10.240.10">
    <property type="match status" value="1"/>
</dbReference>
<dbReference type="Gene3D" id="3.40.50.720">
    <property type="entry name" value="NAD(P)-binding Rossmann-like Domain"/>
    <property type="match status" value="1"/>
</dbReference>
<keyword evidence="6 9" id="KW-0460">Magnesium</keyword>
<dbReference type="InterPro" id="IPR000506">
    <property type="entry name" value="KARI_C"/>
</dbReference>
<feature type="binding site" evidence="9">
    <location>
        <position position="134"/>
    </location>
    <ligand>
        <name>NADP(+)</name>
        <dbReference type="ChEBI" id="CHEBI:58349"/>
    </ligand>
</feature>
<dbReference type="NCBIfam" id="NF009940">
    <property type="entry name" value="PRK13403.1"/>
    <property type="match status" value="1"/>
</dbReference>
<keyword evidence="8 9" id="KW-0100">Branched-chain amino acid biosynthesis</keyword>
<sequence>MAKMYYEKDGSLELLKGRKVAVIGFGSQGHAHALNLKESGADVVVGLYKGSKSWETAEASGLEVMEVGEAVAVSTVTMILIPDEKQRKVYKEYIEKNLKDGDALAFAHGFNINYGQITPPANVDVFMIAPKGPGHLVRRVYQEGKGVPALLAVHQDYTGKAKNLALAYARGLGALRAGVIETTFKEETETDLFGEQSVLCGGITELIKAGFDTLREAGYQEEIAYFECLHEMKLIVDLLYEGGFERMRFSVSDTAEYGDYVTSKRIITEETRKEMKKVLAEIQNGEFAKAWIVENMTGRPVFNKRKEQELNHPIVEVGKNLREMMSWLKK</sequence>
<keyword evidence="4 9" id="KW-0028">Amino-acid biosynthesis</keyword>
<evidence type="ECO:0000313" key="13">
    <source>
        <dbReference type="EMBL" id="MCQ1529988.1"/>
    </source>
</evidence>
<feature type="binding site" evidence="9">
    <location>
        <position position="51"/>
    </location>
    <ligand>
        <name>NADP(+)</name>
        <dbReference type="ChEBI" id="CHEBI:58349"/>
    </ligand>
</feature>
<dbReference type="InterPro" id="IPR013116">
    <property type="entry name" value="KARI_N"/>
</dbReference>
<comment type="function">
    <text evidence="9">Involved in the biosynthesis of branched-chain amino acids (BCAA). Catalyzes an alkyl-migration followed by a ketol-acid reduction of (S)-2-acetolactate (S2AL) to yield (R)-2,3-dihydroxy-isovalerate. In the isomerase reaction, S2AL is rearranged via a Mg-dependent methyl migration to produce 3-hydroxy-3-methyl-2-ketobutyrate (HMKB). In the reductase reaction, this 2-ketoacid undergoes a metal-dependent reduction by NADPH to yield (R)-2,3-dihydroxy-isovalerate.</text>
</comment>
<evidence type="ECO:0000259" key="11">
    <source>
        <dbReference type="PROSITE" id="PS51850"/>
    </source>
</evidence>
<comment type="catalytic activity">
    <reaction evidence="9">
        <text>(2R)-2,3-dihydroxy-3-methylbutanoate + NADP(+) = (2S)-2-acetolactate + NADPH + H(+)</text>
        <dbReference type="Rhea" id="RHEA:22068"/>
        <dbReference type="ChEBI" id="CHEBI:15378"/>
        <dbReference type="ChEBI" id="CHEBI:49072"/>
        <dbReference type="ChEBI" id="CHEBI:57783"/>
        <dbReference type="ChEBI" id="CHEBI:58349"/>
        <dbReference type="ChEBI" id="CHEBI:58476"/>
        <dbReference type="EC" id="1.1.1.86"/>
    </reaction>
</comment>
<evidence type="ECO:0000256" key="9">
    <source>
        <dbReference type="HAMAP-Rule" id="MF_00435"/>
    </source>
</evidence>
<keyword evidence="5 9" id="KW-0479">Metal-binding</keyword>
<dbReference type="EC" id="1.1.1.86" evidence="9"/>
<dbReference type="SUPFAM" id="SSF48179">
    <property type="entry name" value="6-phosphogluconate dehydrogenase C-terminal domain-like"/>
    <property type="match status" value="1"/>
</dbReference>
<dbReference type="PIRSF" id="PIRSF000116">
    <property type="entry name" value="IlvC_gammaproteo"/>
    <property type="match status" value="1"/>
</dbReference>
<feature type="binding site" evidence="9">
    <location>
        <begin position="25"/>
        <end position="28"/>
    </location>
    <ligand>
        <name>NADP(+)</name>
        <dbReference type="ChEBI" id="CHEBI:58349"/>
    </ligand>
</feature>
<evidence type="ECO:0000256" key="7">
    <source>
        <dbReference type="ARBA" id="ARBA00023002"/>
    </source>
</evidence>
<feature type="domain" description="KARI N-terminal Rossmann" evidence="11">
    <location>
        <begin position="2"/>
        <end position="182"/>
    </location>
</feature>
<feature type="active site" evidence="9">
    <location>
        <position position="108"/>
    </location>
</feature>
<name>A0ABT1NFF1_9FIRM</name>
<dbReference type="PROSITE" id="PS51851">
    <property type="entry name" value="KARI_C"/>
    <property type="match status" value="1"/>
</dbReference>
<dbReference type="NCBIfam" id="NF004017">
    <property type="entry name" value="PRK05479.1"/>
    <property type="match status" value="1"/>
</dbReference>
<comment type="pathway">
    <text evidence="2 9">Amino-acid biosynthesis; L-isoleucine biosynthesis; L-isoleucine from 2-oxobutanoate: step 2/4.</text>
</comment>
<evidence type="ECO:0000256" key="3">
    <source>
        <dbReference type="ARBA" id="ARBA00010318"/>
    </source>
</evidence>
<evidence type="ECO:0000256" key="10">
    <source>
        <dbReference type="PROSITE-ProRule" id="PRU01198"/>
    </source>
</evidence>
<protein>
    <recommendedName>
        <fullName evidence="9">Ketol-acid reductoisomerase (NADP(+))</fullName>
        <shortName evidence="9">KARI</shortName>
        <ecNumber evidence="9">1.1.1.86</ecNumber>
    </recommendedName>
    <alternativeName>
        <fullName evidence="9">Acetohydroxy-acid isomeroreductase</fullName>
        <shortName evidence="9">AHIR</shortName>
    </alternativeName>
    <alternativeName>
        <fullName evidence="9">Alpha-keto-beta-hydroxylacyl reductoisomerase</fullName>
    </alternativeName>
</protein>
<dbReference type="SUPFAM" id="SSF51735">
    <property type="entry name" value="NAD(P)-binding Rossmann-fold domains"/>
    <property type="match status" value="1"/>
</dbReference>
<dbReference type="InterPro" id="IPR014359">
    <property type="entry name" value="KARI_prok"/>
</dbReference>
<accession>A0ABT1NFF1</accession>
<dbReference type="NCBIfam" id="TIGR00465">
    <property type="entry name" value="ilvC"/>
    <property type="match status" value="1"/>
</dbReference>
<dbReference type="PANTHER" id="PTHR21371:SF1">
    <property type="entry name" value="KETOL-ACID REDUCTOISOMERASE, MITOCHONDRIAL"/>
    <property type="match status" value="1"/>
</dbReference>
<comment type="caution">
    <text evidence="13">The sequence shown here is derived from an EMBL/GenBank/DDBJ whole genome shotgun (WGS) entry which is preliminary data.</text>
</comment>
<evidence type="ECO:0000259" key="12">
    <source>
        <dbReference type="PROSITE" id="PS51851"/>
    </source>
</evidence>
<dbReference type="EMBL" id="JAJEKE010000008">
    <property type="protein sequence ID" value="MCQ1529988.1"/>
    <property type="molecule type" value="Genomic_DNA"/>
</dbReference>
<feature type="binding site" evidence="9 10">
    <location>
        <position position="195"/>
    </location>
    <ligand>
        <name>Mg(2+)</name>
        <dbReference type="ChEBI" id="CHEBI:18420"/>
        <label>1</label>
    </ligand>
</feature>
<evidence type="ECO:0000256" key="1">
    <source>
        <dbReference type="ARBA" id="ARBA00004864"/>
    </source>
</evidence>
<feature type="binding site" evidence="9 10">
    <location>
        <position position="191"/>
    </location>
    <ligand>
        <name>Mg(2+)</name>
        <dbReference type="ChEBI" id="CHEBI:18420"/>
        <label>1</label>
    </ligand>
</feature>
<comment type="cofactor">
    <cofactor evidence="9">
        <name>Mg(2+)</name>
        <dbReference type="ChEBI" id="CHEBI:18420"/>
    </cofactor>
    <text evidence="9">Binds 2 magnesium ions per subunit.</text>
</comment>
<dbReference type="Pfam" id="PF07991">
    <property type="entry name" value="KARI_N"/>
    <property type="match status" value="1"/>
</dbReference>
<keyword evidence="7 9" id="KW-0560">Oxidoreductase</keyword>
<dbReference type="Pfam" id="PF01450">
    <property type="entry name" value="KARI_C"/>
    <property type="match status" value="1"/>
</dbReference>
<evidence type="ECO:0000256" key="8">
    <source>
        <dbReference type="ARBA" id="ARBA00023304"/>
    </source>
</evidence>
<comment type="pathway">
    <text evidence="1 9">Amino-acid biosynthesis; L-valine biosynthesis; L-valine from pyruvate: step 2/4.</text>
</comment>
<evidence type="ECO:0000256" key="5">
    <source>
        <dbReference type="ARBA" id="ARBA00022723"/>
    </source>
</evidence>
<dbReference type="RefSeq" id="WP_255227505.1">
    <property type="nucleotide sequence ID" value="NZ_JAJEKE010000008.1"/>
</dbReference>
<dbReference type="PROSITE" id="PS51850">
    <property type="entry name" value="KARI_N"/>
    <property type="match status" value="1"/>
</dbReference>
<gene>
    <name evidence="9 13" type="primary">ilvC</name>
    <name evidence="13" type="ORF">LJD61_10580</name>
</gene>
<comment type="catalytic activity">
    <reaction evidence="9">
        <text>(2R,3R)-2,3-dihydroxy-3-methylpentanoate + NADP(+) = (S)-2-ethyl-2-hydroxy-3-oxobutanoate + NADPH + H(+)</text>
        <dbReference type="Rhea" id="RHEA:13493"/>
        <dbReference type="ChEBI" id="CHEBI:15378"/>
        <dbReference type="ChEBI" id="CHEBI:49256"/>
        <dbReference type="ChEBI" id="CHEBI:49258"/>
        <dbReference type="ChEBI" id="CHEBI:57783"/>
        <dbReference type="ChEBI" id="CHEBI:58349"/>
        <dbReference type="EC" id="1.1.1.86"/>
    </reaction>
</comment>
<keyword evidence="9" id="KW-0521">NADP</keyword>
<evidence type="ECO:0000256" key="2">
    <source>
        <dbReference type="ARBA" id="ARBA00004885"/>
    </source>
</evidence>
<reference evidence="13 14" key="1">
    <citation type="submission" date="2021-10" db="EMBL/GenBank/DDBJ databases">
        <title>Lutispora strain m25 sp. nov., a thermophilic, non-spore-forming bacterium isolated from a lab-scale methanogenic bioreactor digesting anaerobic sludge.</title>
        <authorList>
            <person name="El Houari A."/>
            <person name="Mcdonald J."/>
        </authorList>
    </citation>
    <scope>NUCLEOTIDE SEQUENCE [LARGE SCALE GENOMIC DNA]</scope>
    <source>
        <strain evidence="14">m25</strain>
    </source>
</reference>
<evidence type="ECO:0000256" key="6">
    <source>
        <dbReference type="ARBA" id="ARBA00022842"/>
    </source>
</evidence>
<dbReference type="InterPro" id="IPR036291">
    <property type="entry name" value="NAD(P)-bd_dom_sf"/>
</dbReference>
<feature type="binding site" evidence="9 10">
    <location>
        <position position="252"/>
    </location>
    <ligand>
        <name>substrate</name>
    </ligand>
</feature>
<evidence type="ECO:0000313" key="14">
    <source>
        <dbReference type="Proteomes" id="UP001651880"/>
    </source>
</evidence>
<evidence type="ECO:0000256" key="4">
    <source>
        <dbReference type="ARBA" id="ARBA00022605"/>
    </source>
</evidence>
<comment type="caution">
    <text evidence="9">Lacks conserved residue(s) required for the propagation of feature annotation.</text>
</comment>
<dbReference type="InterPro" id="IPR013023">
    <property type="entry name" value="KARI"/>
</dbReference>
<feature type="binding site" evidence="9 10">
    <location>
        <position position="191"/>
    </location>
    <ligand>
        <name>Mg(2+)</name>
        <dbReference type="ChEBI" id="CHEBI:18420"/>
        <label>2</label>
    </ligand>
</feature>
<feature type="domain" description="KARI C-terminal knotted" evidence="12">
    <location>
        <begin position="183"/>
        <end position="328"/>
    </location>
</feature>
<dbReference type="Proteomes" id="UP001651880">
    <property type="component" value="Unassembled WGS sequence"/>
</dbReference>
<dbReference type="GO" id="GO:0004455">
    <property type="term" value="F:ketol-acid reductoisomerase activity"/>
    <property type="evidence" value="ECO:0007669"/>
    <property type="project" value="UniProtKB-EC"/>
</dbReference>
<feature type="binding site" evidence="9">
    <location>
        <position position="53"/>
    </location>
    <ligand>
        <name>NADP(+)</name>
        <dbReference type="ChEBI" id="CHEBI:58349"/>
    </ligand>
</feature>
<dbReference type="InterPro" id="IPR008927">
    <property type="entry name" value="6-PGluconate_DH-like_C_sf"/>
</dbReference>
<proteinExistence type="inferred from homology"/>
<keyword evidence="14" id="KW-1185">Reference proteome</keyword>
<dbReference type="HAMAP" id="MF_00435">
    <property type="entry name" value="IlvC"/>
    <property type="match status" value="1"/>
</dbReference>
<organism evidence="13 14">
    <name type="scientific">Lutispora saccharofermentans</name>
    <dbReference type="NCBI Taxonomy" id="3024236"/>
    <lineage>
        <taxon>Bacteria</taxon>
        <taxon>Bacillati</taxon>
        <taxon>Bacillota</taxon>
        <taxon>Clostridia</taxon>
        <taxon>Lutisporales</taxon>
        <taxon>Lutisporaceae</taxon>
        <taxon>Lutispora</taxon>
    </lineage>
</organism>